<name>A0ABV8HUN2_9ACTN</name>
<reference evidence="2" key="1">
    <citation type="journal article" date="2019" name="Int. J. Syst. Evol. Microbiol.">
        <title>The Global Catalogue of Microorganisms (GCM) 10K type strain sequencing project: providing services to taxonomists for standard genome sequencing and annotation.</title>
        <authorList>
            <consortium name="The Broad Institute Genomics Platform"/>
            <consortium name="The Broad Institute Genome Sequencing Center for Infectious Disease"/>
            <person name="Wu L."/>
            <person name="Ma J."/>
        </authorList>
    </citation>
    <scope>NUCLEOTIDE SEQUENCE [LARGE SCALE GENOMIC DNA]</scope>
    <source>
        <strain evidence="2">CGMCC 4.7237</strain>
    </source>
</reference>
<dbReference type="EMBL" id="JBHSBB010000014">
    <property type="protein sequence ID" value="MFC4034525.1"/>
    <property type="molecule type" value="Genomic_DNA"/>
</dbReference>
<keyword evidence="2" id="KW-1185">Reference proteome</keyword>
<gene>
    <name evidence="1" type="ORF">ACFO3J_24055</name>
</gene>
<comment type="caution">
    <text evidence="1">The sequence shown here is derived from an EMBL/GenBank/DDBJ whole genome shotgun (WGS) entry which is preliminary data.</text>
</comment>
<protein>
    <submittedName>
        <fullName evidence="1">Uncharacterized protein</fullName>
    </submittedName>
</protein>
<dbReference type="RefSeq" id="WP_386432776.1">
    <property type="nucleotide sequence ID" value="NZ_JBHSBB010000014.1"/>
</dbReference>
<evidence type="ECO:0000313" key="2">
    <source>
        <dbReference type="Proteomes" id="UP001595765"/>
    </source>
</evidence>
<sequence>MTLRFIGIDPNTDGKNCPRVWVDDEKQEFVIQGWKADEALNEQVRTSGPLPDHEAVVRIPARMIKIVREACDVAEEHFGLVR</sequence>
<accession>A0ABV8HUN2</accession>
<proteinExistence type="predicted"/>
<dbReference type="Proteomes" id="UP001595765">
    <property type="component" value="Unassembled WGS sequence"/>
</dbReference>
<evidence type="ECO:0000313" key="1">
    <source>
        <dbReference type="EMBL" id="MFC4034525.1"/>
    </source>
</evidence>
<organism evidence="1 2">
    <name type="scientific">Streptomyces polygonati</name>
    <dbReference type="NCBI Taxonomy" id="1617087"/>
    <lineage>
        <taxon>Bacteria</taxon>
        <taxon>Bacillati</taxon>
        <taxon>Actinomycetota</taxon>
        <taxon>Actinomycetes</taxon>
        <taxon>Kitasatosporales</taxon>
        <taxon>Streptomycetaceae</taxon>
        <taxon>Streptomyces</taxon>
    </lineage>
</organism>